<dbReference type="InterPro" id="IPR036514">
    <property type="entry name" value="SGNH_hydro_sf"/>
</dbReference>
<dbReference type="EMBL" id="FNUS01000003">
    <property type="protein sequence ID" value="SEG20044.1"/>
    <property type="molecule type" value="Genomic_DNA"/>
</dbReference>
<organism evidence="2 3">
    <name type="scientific">Halpernia humi</name>
    <dbReference type="NCBI Taxonomy" id="493375"/>
    <lineage>
        <taxon>Bacteria</taxon>
        <taxon>Pseudomonadati</taxon>
        <taxon>Bacteroidota</taxon>
        <taxon>Flavobacteriia</taxon>
        <taxon>Flavobacteriales</taxon>
        <taxon>Weeksellaceae</taxon>
        <taxon>Chryseobacterium group</taxon>
        <taxon>Halpernia</taxon>
    </lineage>
</organism>
<feature type="chain" id="PRO_5009290238" evidence="1">
    <location>
        <begin position="22"/>
        <end position="499"/>
    </location>
</feature>
<dbReference type="RefSeq" id="WP_103913663.1">
    <property type="nucleotide sequence ID" value="NZ_FNUS01000003.1"/>
</dbReference>
<dbReference type="PROSITE" id="PS51257">
    <property type="entry name" value="PROKAR_LIPOPROTEIN"/>
    <property type="match status" value="1"/>
</dbReference>
<dbReference type="Proteomes" id="UP000236738">
    <property type="component" value="Unassembled WGS sequence"/>
</dbReference>
<reference evidence="3" key="1">
    <citation type="submission" date="2016-10" db="EMBL/GenBank/DDBJ databases">
        <authorList>
            <person name="Varghese N."/>
            <person name="Submissions S."/>
        </authorList>
    </citation>
    <scope>NUCLEOTIDE SEQUENCE [LARGE SCALE GENOMIC DNA]</scope>
    <source>
        <strain evidence="3">DSM 21580</strain>
    </source>
</reference>
<evidence type="ECO:0000313" key="2">
    <source>
        <dbReference type="EMBL" id="SEG20044.1"/>
    </source>
</evidence>
<sequence length="499" mass="51717">MKKILISTLAVSALLFTVSCKTDFDTDVSQVVVSKGNADFSKYVAVGNSLTSGYSNGALYIDGQNESFPSMIAGQMKLAGGGDFKQPLMPNNSGGFSNLPGFSGKLVLSVVNGSLAPVPTAPGAALDNVTSGGPYQNMGVPGAKSFHLLFPGYGSAANLATGTANPYFVRFSSSTTASVIGDVMSQKPTFFSLWIGNNDVLGYATSGGDDSDPITPTATFNQAYGALVSTLTSQGAKGVVANIPNVTSLPFFTTVPYNPVPLDQASVTALNTQLFGPLKQILTAYGQGDRVNLLKLTNNPLLLKDESLTNLSAQITGALVSQGVPAQQAGLIGLLFGQARHATKADLIPLTTSSVIGSKPASPYAVAPFDKYGVTFPLEDKHVLRGKFGTGTDSEVDAVLAATATFNATIKAAADANNLAFVDANAKMIELAGASGIMFNGVKYTPTFVTGGTFSLDGVHLTGRGYGLIANEFLKQINAKYGSTLPMVDINKYSGVKFP</sequence>
<keyword evidence="2" id="KW-0378">Hydrolase</keyword>
<proteinExistence type="predicted"/>
<name>A0A1H5Y7U8_9FLAO</name>
<dbReference type="SUPFAM" id="SSF52266">
    <property type="entry name" value="SGNH hydrolase"/>
    <property type="match status" value="2"/>
</dbReference>
<keyword evidence="3" id="KW-1185">Reference proteome</keyword>
<dbReference type="AlphaFoldDB" id="A0A1H5Y7U8"/>
<gene>
    <name evidence="2" type="ORF">SAMN05421847_1710</name>
</gene>
<protein>
    <submittedName>
        <fullName evidence="2">GDSL-like Lipase/Acylhydrolase</fullName>
    </submittedName>
</protein>
<accession>A0A1H5Y7U8</accession>
<evidence type="ECO:0000256" key="1">
    <source>
        <dbReference type="SAM" id="SignalP"/>
    </source>
</evidence>
<feature type="signal peptide" evidence="1">
    <location>
        <begin position="1"/>
        <end position="21"/>
    </location>
</feature>
<dbReference type="GO" id="GO:0016788">
    <property type="term" value="F:hydrolase activity, acting on ester bonds"/>
    <property type="evidence" value="ECO:0007669"/>
    <property type="project" value="UniProtKB-ARBA"/>
</dbReference>
<keyword evidence="1" id="KW-0732">Signal</keyword>
<dbReference type="OrthoDB" id="9764164at2"/>
<evidence type="ECO:0000313" key="3">
    <source>
        <dbReference type="Proteomes" id="UP000236738"/>
    </source>
</evidence>
<dbReference type="Gene3D" id="3.40.50.1110">
    <property type="entry name" value="SGNH hydrolase"/>
    <property type="match status" value="2"/>
</dbReference>